<evidence type="ECO:0000313" key="2">
    <source>
        <dbReference type="Proteomes" id="UP000199702"/>
    </source>
</evidence>
<dbReference type="EMBL" id="FNYA01000001">
    <property type="protein sequence ID" value="SEI40502.1"/>
    <property type="molecule type" value="Genomic_DNA"/>
</dbReference>
<sequence length="218" mass="25595">MKSPIYNYNKKNISSKGYYLLFIFLIMLINSCSSTRITSSWRDPNKQIRSGDWNKVLVVALLQSDTNRRRAEDEMVTYLHGKGITSYSYLNDEINPKNEEAIRNKIKKDGFDAAITMRLIDVDKEKIYTPEQHYMYPTYYSGFVGYYYRGWVHYSTPGYYTVTKKFIIETVIYSIPDDKIIWSGITETYDPIGVKKLTDEIALVIRKKMIEEGFIEKQ</sequence>
<keyword evidence="2" id="KW-1185">Reference proteome</keyword>
<dbReference type="Proteomes" id="UP000199702">
    <property type="component" value="Unassembled WGS sequence"/>
</dbReference>
<organism evidence="1 2">
    <name type="scientific">Flavobacterium terrigena</name>
    <dbReference type="NCBI Taxonomy" id="402734"/>
    <lineage>
        <taxon>Bacteria</taxon>
        <taxon>Pseudomonadati</taxon>
        <taxon>Bacteroidota</taxon>
        <taxon>Flavobacteriia</taxon>
        <taxon>Flavobacteriales</taxon>
        <taxon>Flavobacteriaceae</taxon>
        <taxon>Flavobacterium</taxon>
    </lineage>
</organism>
<protein>
    <recommendedName>
        <fullName evidence="3">DUF4136 domain-containing protein</fullName>
    </recommendedName>
</protein>
<proteinExistence type="predicted"/>
<name>A0A1H6QNA9_9FLAO</name>
<dbReference type="STRING" id="402734.SAMN05660918_0377"/>
<gene>
    <name evidence="1" type="ORF">SAMN05660918_0377</name>
</gene>
<accession>A0A1H6QNA9</accession>
<reference evidence="2" key="1">
    <citation type="submission" date="2016-10" db="EMBL/GenBank/DDBJ databases">
        <authorList>
            <person name="Varghese N."/>
            <person name="Submissions S."/>
        </authorList>
    </citation>
    <scope>NUCLEOTIDE SEQUENCE [LARGE SCALE GENOMIC DNA]</scope>
    <source>
        <strain evidence="2">DSM 17934</strain>
    </source>
</reference>
<evidence type="ECO:0000313" key="1">
    <source>
        <dbReference type="EMBL" id="SEI40502.1"/>
    </source>
</evidence>
<evidence type="ECO:0008006" key="3">
    <source>
        <dbReference type="Google" id="ProtNLM"/>
    </source>
</evidence>
<dbReference type="AlphaFoldDB" id="A0A1H6QNA9"/>